<dbReference type="Proteomes" id="UP000198210">
    <property type="component" value="Chromosome I"/>
</dbReference>
<evidence type="ECO:0000256" key="1">
    <source>
        <dbReference type="SAM" id="MobiDB-lite"/>
    </source>
</evidence>
<feature type="domain" description="CoA carboxyltransferase N-terminal" evidence="2">
    <location>
        <begin position="19"/>
        <end position="275"/>
    </location>
</feature>
<dbReference type="InterPro" id="IPR051047">
    <property type="entry name" value="AccD/PCCB"/>
</dbReference>
<sequence length="521" mass="54587">MIADTTSGLPVHRMRPLVARPATEAGHRPSGPAAAAGAPPAAAEAAAPTLADARSRIEALVDPESFEEFGSRVRHRTVAFDMARKRPAGDGVVTGHARIAGRPIGLFAQDPGALGGSLGEMHAAKILQVMRQAERARTPVVGIIDSGGARIQEGVAALDGYGGIFHGNVRLSGRVPQVSVVLGPCAGGAAYSPALTDIVIMRRTGAHMFLTGPRVVQAVTREDVTAADLGGADVHSRHSGLAHLVADDSAGALELASQVLSYLPGSCWEPAPMGVPAPAEAMPALPDNPRASYDVRKVVRGIVDAGSFLELQPRYARNLVTGFARIEGRPVGVVANQPMALAGVLDIASSEKGARFVRLCDAFGLPLVVLVDTPGFLPGSKQESGGVIRKGAKLLYAFAEATVPRVTVVLRKAFGGAYIVMNSRSLGADAVFCWPDAEMAVMGADAAVDVIFRRELRDAPHRQAELVERYRAEAMAPHLPAERLSVDEIIAPERTRAAVAASLRSLAGAVRLGFRHDNLPQ</sequence>
<dbReference type="GO" id="GO:0004658">
    <property type="term" value="F:propionyl-CoA carboxylase activity"/>
    <property type="evidence" value="ECO:0007669"/>
    <property type="project" value="TreeGrafter"/>
</dbReference>
<dbReference type="EMBL" id="LT607751">
    <property type="protein sequence ID" value="SCG49709.1"/>
    <property type="molecule type" value="Genomic_DNA"/>
</dbReference>
<evidence type="ECO:0000259" key="3">
    <source>
        <dbReference type="PROSITE" id="PS50989"/>
    </source>
</evidence>
<evidence type="ECO:0000313" key="4">
    <source>
        <dbReference type="EMBL" id="SCG49709.1"/>
    </source>
</evidence>
<name>A0A1C5HUN5_9ACTN</name>
<gene>
    <name evidence="4" type="ORF">GA0074704_2387</name>
</gene>
<dbReference type="InterPro" id="IPR029045">
    <property type="entry name" value="ClpP/crotonase-like_dom_sf"/>
</dbReference>
<dbReference type="PANTHER" id="PTHR43842:SF2">
    <property type="entry name" value="PROPIONYL-COA CARBOXYLASE BETA CHAIN, MITOCHONDRIAL"/>
    <property type="match status" value="1"/>
</dbReference>
<protein>
    <submittedName>
        <fullName evidence="4">Propionyl-CoA carboxylase beta chain</fullName>
    </submittedName>
</protein>
<dbReference type="PROSITE" id="PS50980">
    <property type="entry name" value="COA_CT_NTER"/>
    <property type="match status" value="1"/>
</dbReference>
<reference evidence="4 5" key="1">
    <citation type="submission" date="2016-06" db="EMBL/GenBank/DDBJ databases">
        <authorList>
            <person name="Kjaerup R.B."/>
            <person name="Dalgaard T.S."/>
            <person name="Juul-Madsen H.R."/>
        </authorList>
    </citation>
    <scope>NUCLEOTIDE SEQUENCE [LARGE SCALE GENOMIC DNA]</scope>
    <source>
        <strain evidence="4 5">DSM 45097</strain>
    </source>
</reference>
<keyword evidence="5" id="KW-1185">Reference proteome</keyword>
<feature type="region of interest" description="Disordered" evidence="1">
    <location>
        <begin position="22"/>
        <end position="42"/>
    </location>
</feature>
<dbReference type="RefSeq" id="WP_231926826.1">
    <property type="nucleotide sequence ID" value="NZ_JBHLYF010000006.1"/>
</dbReference>
<dbReference type="Pfam" id="PF01039">
    <property type="entry name" value="Carboxyl_trans"/>
    <property type="match status" value="1"/>
</dbReference>
<evidence type="ECO:0000313" key="5">
    <source>
        <dbReference type="Proteomes" id="UP000198210"/>
    </source>
</evidence>
<dbReference type="InterPro" id="IPR011763">
    <property type="entry name" value="COA_CT_C"/>
</dbReference>
<dbReference type="GO" id="GO:0009317">
    <property type="term" value="C:acetyl-CoA carboxylase complex"/>
    <property type="evidence" value="ECO:0007669"/>
    <property type="project" value="TreeGrafter"/>
</dbReference>
<dbReference type="SUPFAM" id="SSF52096">
    <property type="entry name" value="ClpP/crotonase"/>
    <property type="match status" value="2"/>
</dbReference>
<accession>A0A1C5HUN5</accession>
<dbReference type="InterPro" id="IPR011762">
    <property type="entry name" value="COA_CT_N"/>
</dbReference>
<dbReference type="PROSITE" id="PS50989">
    <property type="entry name" value="COA_CT_CTER"/>
    <property type="match status" value="1"/>
</dbReference>
<organism evidence="4 5">
    <name type="scientific">Micromonospora siamensis</name>
    <dbReference type="NCBI Taxonomy" id="299152"/>
    <lineage>
        <taxon>Bacteria</taxon>
        <taxon>Bacillati</taxon>
        <taxon>Actinomycetota</taxon>
        <taxon>Actinomycetes</taxon>
        <taxon>Micromonosporales</taxon>
        <taxon>Micromonosporaceae</taxon>
        <taxon>Micromonospora</taxon>
    </lineage>
</organism>
<feature type="domain" description="CoA carboxyltransferase C-terminal" evidence="3">
    <location>
        <begin position="277"/>
        <end position="505"/>
    </location>
</feature>
<dbReference type="InterPro" id="IPR034733">
    <property type="entry name" value="AcCoA_carboxyl_beta"/>
</dbReference>
<feature type="compositionally biased region" description="Low complexity" evidence="1">
    <location>
        <begin position="28"/>
        <end position="42"/>
    </location>
</feature>
<proteinExistence type="predicted"/>
<dbReference type="AlphaFoldDB" id="A0A1C5HUN5"/>
<dbReference type="Gene3D" id="3.90.226.10">
    <property type="entry name" value="2-enoyl-CoA Hydratase, Chain A, domain 1"/>
    <property type="match status" value="2"/>
</dbReference>
<evidence type="ECO:0000259" key="2">
    <source>
        <dbReference type="PROSITE" id="PS50980"/>
    </source>
</evidence>
<dbReference type="PANTHER" id="PTHR43842">
    <property type="entry name" value="PROPIONYL-COA CARBOXYLASE BETA CHAIN"/>
    <property type="match status" value="1"/>
</dbReference>